<keyword evidence="5" id="KW-1185">Reference proteome</keyword>
<dbReference type="GO" id="GO:0015562">
    <property type="term" value="F:efflux transmembrane transporter activity"/>
    <property type="evidence" value="ECO:0007669"/>
    <property type="project" value="TreeGrafter"/>
</dbReference>
<evidence type="ECO:0000313" key="5">
    <source>
        <dbReference type="Proteomes" id="UP000622317"/>
    </source>
</evidence>
<dbReference type="GO" id="GO:1990281">
    <property type="term" value="C:efflux pump complex"/>
    <property type="evidence" value="ECO:0007669"/>
    <property type="project" value="TreeGrafter"/>
</dbReference>
<proteinExistence type="inferred from homology"/>
<comment type="similarity">
    <text evidence="1">Belongs to the membrane fusion protein (MFP) (TC 8.A.1) family.</text>
</comment>
<feature type="domain" description="Multidrug resistance protein MdtA-like barrel-sandwich hybrid" evidence="2">
    <location>
        <begin position="78"/>
        <end position="198"/>
    </location>
</feature>
<gene>
    <name evidence="4" type="ORF">IEN85_08960</name>
</gene>
<dbReference type="NCBIfam" id="TIGR01730">
    <property type="entry name" value="RND_mfp"/>
    <property type="match status" value="1"/>
</dbReference>
<dbReference type="Pfam" id="PF25954">
    <property type="entry name" value="Beta-barrel_RND_2"/>
    <property type="match status" value="1"/>
</dbReference>
<dbReference type="RefSeq" id="WP_191616761.1">
    <property type="nucleotide sequence ID" value="NZ_JACYFG010000009.1"/>
</dbReference>
<dbReference type="AlphaFoldDB" id="A0A927IHA2"/>
<evidence type="ECO:0000313" key="4">
    <source>
        <dbReference type="EMBL" id="MBD5779624.1"/>
    </source>
</evidence>
<feature type="domain" description="CusB-like beta-barrel" evidence="3">
    <location>
        <begin position="208"/>
        <end position="277"/>
    </location>
</feature>
<dbReference type="EMBL" id="JACYFG010000009">
    <property type="protein sequence ID" value="MBD5779624.1"/>
    <property type="molecule type" value="Genomic_DNA"/>
</dbReference>
<dbReference type="Pfam" id="PF25917">
    <property type="entry name" value="BSH_RND"/>
    <property type="match status" value="1"/>
</dbReference>
<dbReference type="InterPro" id="IPR058625">
    <property type="entry name" value="MdtA-like_BSH"/>
</dbReference>
<dbReference type="InterPro" id="IPR058792">
    <property type="entry name" value="Beta-barrel_RND_2"/>
</dbReference>
<comment type="caution">
    <text evidence="4">The sequence shown here is derived from an EMBL/GenBank/DDBJ whole genome shotgun (WGS) entry which is preliminary data.</text>
</comment>
<dbReference type="Gene3D" id="2.40.30.170">
    <property type="match status" value="1"/>
</dbReference>
<dbReference type="SUPFAM" id="SSF111369">
    <property type="entry name" value="HlyD-like secretion proteins"/>
    <property type="match status" value="1"/>
</dbReference>
<dbReference type="Gene3D" id="2.40.50.100">
    <property type="match status" value="1"/>
</dbReference>
<dbReference type="PANTHER" id="PTHR30469">
    <property type="entry name" value="MULTIDRUG RESISTANCE PROTEIN MDTA"/>
    <property type="match status" value="1"/>
</dbReference>
<protein>
    <submittedName>
        <fullName evidence="4">Efflux RND transporter periplasmic adaptor subunit</fullName>
    </submittedName>
</protein>
<dbReference type="InterPro" id="IPR006143">
    <property type="entry name" value="RND_pump_MFP"/>
</dbReference>
<dbReference type="Gene3D" id="1.10.287.470">
    <property type="entry name" value="Helix hairpin bin"/>
    <property type="match status" value="1"/>
</dbReference>
<reference evidence="4" key="1">
    <citation type="submission" date="2020-09" db="EMBL/GenBank/DDBJ databases">
        <title>Pelagicoccus enzymogenes sp. nov. with an EPS production, isolated from marine sediment.</title>
        <authorList>
            <person name="Feng X."/>
        </authorList>
    </citation>
    <scope>NUCLEOTIDE SEQUENCE</scope>
    <source>
        <strain evidence="4">NFK12</strain>
    </source>
</reference>
<name>A0A927IHA2_9BACT</name>
<dbReference type="PANTHER" id="PTHR30469:SF29">
    <property type="entry name" value="BLR2860 PROTEIN"/>
    <property type="match status" value="1"/>
</dbReference>
<accession>A0A927IHA2</accession>
<evidence type="ECO:0000256" key="1">
    <source>
        <dbReference type="ARBA" id="ARBA00009477"/>
    </source>
</evidence>
<evidence type="ECO:0000259" key="3">
    <source>
        <dbReference type="Pfam" id="PF25954"/>
    </source>
</evidence>
<dbReference type="Proteomes" id="UP000622317">
    <property type="component" value="Unassembled WGS sequence"/>
</dbReference>
<sequence>MKTNLTIATLIVVILTLWMLFGSIGAKTDAQKDAAAAQAEKAEEKPLPSVRVRESRAEEFAAKLTLRGKTLPSRESVLKAEVGGQILQIVAPRGGQVKAGDPLIKIDPKNLPEQLEAAEAVLAQRQMEFEAAQKLRSSGYQSETRFAEAAAAFANAKSTLAATRIALENTTLTAPYDGVFNDRLVETGEYVAVGDPLAHFLALDPMIVTAEATEREIQQIDSDSPAVAKIGDKTLEGRIRYLSKAANSAVRTYTVEFEFDNPNLSFEAGMTADIVATTATQMAHKVTPAILFLSADTNGELGLKTIDEQNVVSFHKTQIVGTDNDGVWVSGLPEQVTLITVGQGFVVPGATVAPVEESSIQ</sequence>
<organism evidence="4 5">
    <name type="scientific">Pelagicoccus enzymogenes</name>
    <dbReference type="NCBI Taxonomy" id="2773457"/>
    <lineage>
        <taxon>Bacteria</taxon>
        <taxon>Pseudomonadati</taxon>
        <taxon>Verrucomicrobiota</taxon>
        <taxon>Opitutia</taxon>
        <taxon>Puniceicoccales</taxon>
        <taxon>Pelagicoccaceae</taxon>
        <taxon>Pelagicoccus</taxon>
    </lineage>
</organism>
<evidence type="ECO:0000259" key="2">
    <source>
        <dbReference type="Pfam" id="PF25917"/>
    </source>
</evidence>